<dbReference type="Gramene" id="TVT97226">
    <property type="protein sequence ID" value="TVT97226"/>
    <property type="gene ID" value="EJB05_57534"/>
</dbReference>
<keyword evidence="2" id="KW-1185">Reference proteome</keyword>
<dbReference type="Proteomes" id="UP000324897">
    <property type="component" value="Unassembled WGS sequence"/>
</dbReference>
<reference evidence="1 2" key="1">
    <citation type="journal article" date="2019" name="Sci. Rep.">
        <title>A high-quality genome of Eragrostis curvula grass provides insights into Poaceae evolution and supports new strategies to enhance forage quality.</title>
        <authorList>
            <person name="Carballo J."/>
            <person name="Santos B.A.C.M."/>
            <person name="Zappacosta D."/>
            <person name="Garbus I."/>
            <person name="Selva J.P."/>
            <person name="Gallo C.A."/>
            <person name="Diaz A."/>
            <person name="Albertini E."/>
            <person name="Caccamo M."/>
            <person name="Echenique V."/>
        </authorList>
    </citation>
    <scope>NUCLEOTIDE SEQUENCE [LARGE SCALE GENOMIC DNA]</scope>
    <source>
        <strain evidence="2">cv. Victoria</strain>
        <tissue evidence="1">Leaf</tissue>
    </source>
</reference>
<dbReference type="AlphaFoldDB" id="A0A5J9SEM8"/>
<accession>A0A5J9SEM8</accession>
<name>A0A5J9SEM8_9POAL</name>
<sequence length="69" mass="7969">MDEVLAAIAETIKNLAVIYLVDITEETITRSSDQLGIEGQARVHRHVETVNRHHERLWSGEDCSTKYRY</sequence>
<dbReference type="EMBL" id="RWGY01001055">
    <property type="protein sequence ID" value="TVT97226.1"/>
    <property type="molecule type" value="Genomic_DNA"/>
</dbReference>
<comment type="caution">
    <text evidence="1">The sequence shown here is derived from an EMBL/GenBank/DDBJ whole genome shotgun (WGS) entry which is preliminary data.</text>
</comment>
<dbReference type="Gene3D" id="3.40.30.10">
    <property type="entry name" value="Glutaredoxin"/>
    <property type="match status" value="1"/>
</dbReference>
<feature type="non-terminal residue" evidence="1">
    <location>
        <position position="1"/>
    </location>
</feature>
<evidence type="ECO:0000313" key="2">
    <source>
        <dbReference type="Proteomes" id="UP000324897"/>
    </source>
</evidence>
<gene>
    <name evidence="1" type="ORF">EJB05_57534</name>
</gene>
<evidence type="ECO:0000313" key="1">
    <source>
        <dbReference type="EMBL" id="TVT97226.1"/>
    </source>
</evidence>
<proteinExistence type="predicted"/>
<organism evidence="1 2">
    <name type="scientific">Eragrostis curvula</name>
    <name type="common">weeping love grass</name>
    <dbReference type="NCBI Taxonomy" id="38414"/>
    <lineage>
        <taxon>Eukaryota</taxon>
        <taxon>Viridiplantae</taxon>
        <taxon>Streptophyta</taxon>
        <taxon>Embryophyta</taxon>
        <taxon>Tracheophyta</taxon>
        <taxon>Spermatophyta</taxon>
        <taxon>Magnoliopsida</taxon>
        <taxon>Liliopsida</taxon>
        <taxon>Poales</taxon>
        <taxon>Poaceae</taxon>
        <taxon>PACMAD clade</taxon>
        <taxon>Chloridoideae</taxon>
        <taxon>Eragrostideae</taxon>
        <taxon>Eragrostidinae</taxon>
        <taxon>Eragrostis</taxon>
    </lineage>
</organism>
<protein>
    <submittedName>
        <fullName evidence="1">Uncharacterized protein</fullName>
    </submittedName>
</protein>